<name>A0ABN9TZ15_9DINO</name>
<evidence type="ECO:0000313" key="3">
    <source>
        <dbReference type="Proteomes" id="UP001189429"/>
    </source>
</evidence>
<feature type="compositionally biased region" description="Basic and acidic residues" evidence="1">
    <location>
        <begin position="106"/>
        <end position="129"/>
    </location>
</feature>
<sequence length="230" mass="24143">MPTLAVTDQSAAIFDGRWVDQEGGVVVIKGSELDVVGLGVYALEVLGPQRCGFWMDGDFFEAQMAPDGRLVWDDESIWVKSTPEAPGAVSPSQPGRIPSTPSAELRGSRDEAHVADEERPQRHAEREQRAAPGQPSSGAAAWPPAELPPAAGSPKGGCVLGPPRGAGAMMRETPASAPAARPAPRRPEAAPARPTPGGPRAPREQPQTALASEAPRDRRRAWRGSFGVAG</sequence>
<comment type="caution">
    <text evidence="2">The sequence shown here is derived from an EMBL/GenBank/DDBJ whole genome shotgun (WGS) entry which is preliminary data.</text>
</comment>
<accession>A0ABN9TZ15</accession>
<dbReference type="EMBL" id="CAUYUJ010015255">
    <property type="protein sequence ID" value="CAK0851599.1"/>
    <property type="molecule type" value="Genomic_DNA"/>
</dbReference>
<gene>
    <name evidence="2" type="ORF">PCOR1329_LOCUS43716</name>
</gene>
<reference evidence="2" key="1">
    <citation type="submission" date="2023-10" db="EMBL/GenBank/DDBJ databases">
        <authorList>
            <person name="Chen Y."/>
            <person name="Shah S."/>
            <person name="Dougan E. K."/>
            <person name="Thang M."/>
            <person name="Chan C."/>
        </authorList>
    </citation>
    <scope>NUCLEOTIDE SEQUENCE [LARGE SCALE GENOMIC DNA]</scope>
</reference>
<dbReference type="Proteomes" id="UP001189429">
    <property type="component" value="Unassembled WGS sequence"/>
</dbReference>
<feature type="compositionally biased region" description="Low complexity" evidence="1">
    <location>
        <begin position="130"/>
        <end position="150"/>
    </location>
</feature>
<protein>
    <submittedName>
        <fullName evidence="2">Uncharacterized protein</fullName>
    </submittedName>
</protein>
<evidence type="ECO:0000256" key="1">
    <source>
        <dbReference type="SAM" id="MobiDB-lite"/>
    </source>
</evidence>
<proteinExistence type="predicted"/>
<evidence type="ECO:0000313" key="2">
    <source>
        <dbReference type="EMBL" id="CAK0851599.1"/>
    </source>
</evidence>
<feature type="region of interest" description="Disordered" evidence="1">
    <location>
        <begin position="82"/>
        <end position="230"/>
    </location>
</feature>
<keyword evidence="3" id="KW-1185">Reference proteome</keyword>
<feature type="compositionally biased region" description="Low complexity" evidence="1">
    <location>
        <begin position="171"/>
        <end position="182"/>
    </location>
</feature>
<organism evidence="2 3">
    <name type="scientific">Prorocentrum cordatum</name>
    <dbReference type="NCBI Taxonomy" id="2364126"/>
    <lineage>
        <taxon>Eukaryota</taxon>
        <taxon>Sar</taxon>
        <taxon>Alveolata</taxon>
        <taxon>Dinophyceae</taxon>
        <taxon>Prorocentrales</taxon>
        <taxon>Prorocentraceae</taxon>
        <taxon>Prorocentrum</taxon>
    </lineage>
</organism>